<keyword evidence="6 15" id="KW-0808">Transferase</keyword>
<dbReference type="GO" id="GO:0106310">
    <property type="term" value="F:protein serine kinase activity"/>
    <property type="evidence" value="ECO:0007669"/>
    <property type="project" value="RHEA"/>
</dbReference>
<evidence type="ECO:0000256" key="2">
    <source>
        <dbReference type="ARBA" id="ARBA00010630"/>
    </source>
</evidence>
<keyword evidence="9" id="KW-0067">ATP-binding</keyword>
<comment type="catalytic activity">
    <reaction evidence="12">
        <text>L-threonyl-[protein] + ATP = O-phospho-L-threonyl-[protein] + ADP + H(+)</text>
        <dbReference type="Rhea" id="RHEA:46608"/>
        <dbReference type="Rhea" id="RHEA-COMP:11060"/>
        <dbReference type="Rhea" id="RHEA-COMP:11605"/>
        <dbReference type="ChEBI" id="CHEBI:15378"/>
        <dbReference type="ChEBI" id="CHEBI:30013"/>
        <dbReference type="ChEBI" id="CHEBI:30616"/>
        <dbReference type="ChEBI" id="CHEBI:61977"/>
        <dbReference type="ChEBI" id="CHEBI:456216"/>
        <dbReference type="EC" id="2.7.11.1"/>
    </reaction>
</comment>
<dbReference type="Pfam" id="PF06293">
    <property type="entry name" value="Kdo"/>
    <property type="match status" value="1"/>
</dbReference>
<evidence type="ECO:0000256" key="1">
    <source>
        <dbReference type="ARBA" id="ARBA00004515"/>
    </source>
</evidence>
<dbReference type="HAMAP" id="MF_00521">
    <property type="entry name" value="KDO_kinase"/>
    <property type="match status" value="1"/>
</dbReference>
<organism evidence="15">
    <name type="scientific">hydrothermal vent metagenome</name>
    <dbReference type="NCBI Taxonomy" id="652676"/>
    <lineage>
        <taxon>unclassified sequences</taxon>
        <taxon>metagenomes</taxon>
        <taxon>ecological metagenomes</taxon>
    </lineage>
</organism>
<dbReference type="InterPro" id="IPR022826">
    <property type="entry name" value="KDO_kinase"/>
</dbReference>
<evidence type="ECO:0000256" key="5">
    <source>
        <dbReference type="ARBA" id="ARBA00022519"/>
    </source>
</evidence>
<protein>
    <recommendedName>
        <fullName evidence="3">non-specific serine/threonine protein kinase</fullName>
        <ecNumber evidence="3">2.7.11.1</ecNumber>
    </recommendedName>
</protein>
<keyword evidence="10" id="KW-0448">Lipopolysaccharide biosynthesis</keyword>
<keyword evidence="5" id="KW-0997">Cell inner membrane</keyword>
<evidence type="ECO:0000256" key="7">
    <source>
        <dbReference type="ARBA" id="ARBA00022741"/>
    </source>
</evidence>
<dbReference type="PANTHER" id="PTHR12209:SF0">
    <property type="entry name" value="EKC_KEOPS COMPLEX SUBUNIT TP53RK"/>
    <property type="match status" value="1"/>
</dbReference>
<dbReference type="SUPFAM" id="SSF56112">
    <property type="entry name" value="Protein kinase-like (PK-like)"/>
    <property type="match status" value="1"/>
</dbReference>
<evidence type="ECO:0000256" key="6">
    <source>
        <dbReference type="ARBA" id="ARBA00022679"/>
    </source>
</evidence>
<evidence type="ECO:0000313" key="15">
    <source>
        <dbReference type="EMBL" id="VAW53830.1"/>
    </source>
</evidence>
<evidence type="ECO:0000256" key="12">
    <source>
        <dbReference type="ARBA" id="ARBA00047899"/>
    </source>
</evidence>
<dbReference type="GO" id="GO:0005829">
    <property type="term" value="C:cytosol"/>
    <property type="evidence" value="ECO:0007669"/>
    <property type="project" value="TreeGrafter"/>
</dbReference>
<keyword evidence="8 15" id="KW-0418">Kinase</keyword>
<name>A0A3B0WMQ7_9ZZZZ</name>
<keyword evidence="7" id="KW-0547">Nucleotide-binding</keyword>
<keyword evidence="4" id="KW-1003">Cell membrane</keyword>
<dbReference type="NCBIfam" id="NF002475">
    <property type="entry name" value="PRK01723.1"/>
    <property type="match status" value="1"/>
</dbReference>
<dbReference type="GO" id="GO:0070525">
    <property type="term" value="P:tRNA threonylcarbamoyladenosine metabolic process"/>
    <property type="evidence" value="ECO:0007669"/>
    <property type="project" value="TreeGrafter"/>
</dbReference>
<evidence type="ECO:0000256" key="13">
    <source>
        <dbReference type="ARBA" id="ARBA00048679"/>
    </source>
</evidence>
<dbReference type="PANTHER" id="PTHR12209">
    <property type="entry name" value="NON-SPECIFIC SERINE/THREONINE PROTEIN KINASE"/>
    <property type="match status" value="1"/>
</dbReference>
<sequence>MSSDKNYKIAKTGNAYILYDADIITEPTVQLFNRDYHTKSQVQQSGKQLGEQSGGIGRAKVVYFSQGEKLFVLKHYYRGGVIASIIKDHYFGFRIVKSRAFREFRLLKKMHELGLSVPVAVAAQVEKGLLFYQADLITEEIKNAKTLSDVLSNNVLNDDNWQKIGRCIKQFHQKNIYHADLNARNILLTEDLKIYLIDFDNSYIRLGSSAWKMANLSRLKRSLLKFKNKTANFYFTEDCWSSLLLGYNSFVEE</sequence>
<keyword evidence="11" id="KW-0472">Membrane</keyword>
<evidence type="ECO:0000256" key="3">
    <source>
        <dbReference type="ARBA" id="ARBA00012513"/>
    </source>
</evidence>
<evidence type="ECO:0000256" key="8">
    <source>
        <dbReference type="ARBA" id="ARBA00022777"/>
    </source>
</evidence>
<evidence type="ECO:0000256" key="4">
    <source>
        <dbReference type="ARBA" id="ARBA00022475"/>
    </source>
</evidence>
<comment type="catalytic activity">
    <reaction evidence="13">
        <text>L-seryl-[protein] + ATP = O-phospho-L-seryl-[protein] + ADP + H(+)</text>
        <dbReference type="Rhea" id="RHEA:17989"/>
        <dbReference type="Rhea" id="RHEA-COMP:9863"/>
        <dbReference type="Rhea" id="RHEA-COMP:11604"/>
        <dbReference type="ChEBI" id="CHEBI:15378"/>
        <dbReference type="ChEBI" id="CHEBI:29999"/>
        <dbReference type="ChEBI" id="CHEBI:30616"/>
        <dbReference type="ChEBI" id="CHEBI:83421"/>
        <dbReference type="ChEBI" id="CHEBI:456216"/>
        <dbReference type="EC" id="2.7.11.1"/>
    </reaction>
</comment>
<evidence type="ECO:0000256" key="10">
    <source>
        <dbReference type="ARBA" id="ARBA00022985"/>
    </source>
</evidence>
<dbReference type="EC" id="2.7.11.1" evidence="3"/>
<evidence type="ECO:0000256" key="9">
    <source>
        <dbReference type="ARBA" id="ARBA00022840"/>
    </source>
</evidence>
<dbReference type="PROSITE" id="PS50011">
    <property type="entry name" value="PROTEIN_KINASE_DOM"/>
    <property type="match status" value="1"/>
</dbReference>
<dbReference type="EMBL" id="UOFD01000067">
    <property type="protein sequence ID" value="VAW53830.1"/>
    <property type="molecule type" value="Genomic_DNA"/>
</dbReference>
<feature type="domain" description="Protein kinase" evidence="14">
    <location>
        <begin position="48"/>
        <end position="253"/>
    </location>
</feature>
<reference evidence="15" key="1">
    <citation type="submission" date="2018-06" db="EMBL/GenBank/DDBJ databases">
        <authorList>
            <person name="Zhirakovskaya E."/>
        </authorList>
    </citation>
    <scope>NUCLEOTIDE SEQUENCE</scope>
</reference>
<comment type="subcellular location">
    <subcellularLocation>
        <location evidence="1">Cell inner membrane</location>
        <topology evidence="1">Peripheral membrane protein</topology>
        <orientation evidence="1">Cytoplasmic side</orientation>
    </subcellularLocation>
</comment>
<proteinExistence type="inferred from homology"/>
<comment type="similarity">
    <text evidence="2">Belongs to the protein kinase superfamily. BUD32 family.</text>
</comment>
<dbReference type="GO" id="GO:0004674">
    <property type="term" value="F:protein serine/threonine kinase activity"/>
    <property type="evidence" value="ECO:0007669"/>
    <property type="project" value="UniProtKB-EC"/>
</dbReference>
<dbReference type="InterPro" id="IPR011009">
    <property type="entry name" value="Kinase-like_dom_sf"/>
</dbReference>
<dbReference type="GO" id="GO:0005524">
    <property type="term" value="F:ATP binding"/>
    <property type="evidence" value="ECO:0007669"/>
    <property type="project" value="UniProtKB-KW"/>
</dbReference>
<dbReference type="InterPro" id="IPR000719">
    <property type="entry name" value="Prot_kinase_dom"/>
</dbReference>
<dbReference type="GO" id="GO:0000408">
    <property type="term" value="C:EKC/KEOPS complex"/>
    <property type="evidence" value="ECO:0007669"/>
    <property type="project" value="TreeGrafter"/>
</dbReference>
<dbReference type="AlphaFoldDB" id="A0A3B0WMQ7"/>
<dbReference type="GO" id="GO:0005886">
    <property type="term" value="C:plasma membrane"/>
    <property type="evidence" value="ECO:0007669"/>
    <property type="project" value="UniProtKB-SubCell"/>
</dbReference>
<evidence type="ECO:0000256" key="11">
    <source>
        <dbReference type="ARBA" id="ARBA00023136"/>
    </source>
</evidence>
<dbReference type="Gene3D" id="1.10.510.10">
    <property type="entry name" value="Transferase(Phosphotransferase) domain 1"/>
    <property type="match status" value="1"/>
</dbReference>
<gene>
    <name evidence="15" type="ORF">MNBD_GAMMA06-1419</name>
</gene>
<accession>A0A3B0WMQ7</accession>
<dbReference type="GO" id="GO:0005634">
    <property type="term" value="C:nucleus"/>
    <property type="evidence" value="ECO:0007669"/>
    <property type="project" value="TreeGrafter"/>
</dbReference>
<evidence type="ECO:0000259" key="14">
    <source>
        <dbReference type="PROSITE" id="PS50011"/>
    </source>
</evidence>
<dbReference type="GO" id="GO:0009103">
    <property type="term" value="P:lipopolysaccharide biosynthetic process"/>
    <property type="evidence" value="ECO:0007669"/>
    <property type="project" value="UniProtKB-KW"/>
</dbReference>